<dbReference type="NCBIfam" id="TIGR02983">
    <property type="entry name" value="SigE-fam_strep"/>
    <property type="match status" value="1"/>
</dbReference>
<gene>
    <name evidence="9" type="ORF">K7862_13255</name>
</gene>
<dbReference type="Gene3D" id="1.10.10.10">
    <property type="entry name" value="Winged helix-like DNA-binding domain superfamily/Winged helix DNA-binding domain"/>
    <property type="match status" value="1"/>
</dbReference>
<keyword evidence="5" id="KW-0804">Transcription</keyword>
<dbReference type="InterPro" id="IPR039425">
    <property type="entry name" value="RNA_pol_sigma-70-like"/>
</dbReference>
<evidence type="ECO:0000259" key="8">
    <source>
        <dbReference type="Pfam" id="PF08281"/>
    </source>
</evidence>
<evidence type="ECO:0000256" key="3">
    <source>
        <dbReference type="ARBA" id="ARBA00023082"/>
    </source>
</evidence>
<feature type="region of interest" description="Disordered" evidence="6">
    <location>
        <begin position="150"/>
        <end position="173"/>
    </location>
</feature>
<dbReference type="InterPro" id="IPR036388">
    <property type="entry name" value="WH-like_DNA-bd_sf"/>
</dbReference>
<dbReference type="InterPro" id="IPR014284">
    <property type="entry name" value="RNA_pol_sigma-70_dom"/>
</dbReference>
<sequence length="173" mass="19633">MDFGEFVALRSGALFRTAFLLTGSREVAEDLVQESLEKAYRRWQRVCATDSPEAYLRRMVVNAANDRWRRQRRIGERIEFVDQAASGDPYALIDLREDLVRALQLLPIGMRTVVVLRYLHDMDDRQVAEMLGVSPGTVQSQLCRALAKLRTAQESPSPPKDRRGAQPSASFHS</sequence>
<dbReference type="EMBL" id="JAINZZ010000012">
    <property type="protein sequence ID" value="MBY8878596.1"/>
    <property type="molecule type" value="Genomic_DNA"/>
</dbReference>
<dbReference type="InterPro" id="IPR013324">
    <property type="entry name" value="RNA_pol_sigma_r3/r4-like"/>
</dbReference>
<name>A0ABS7Q6W4_9ACTN</name>
<dbReference type="Pfam" id="PF04542">
    <property type="entry name" value="Sigma70_r2"/>
    <property type="match status" value="1"/>
</dbReference>
<dbReference type="CDD" id="cd06171">
    <property type="entry name" value="Sigma70_r4"/>
    <property type="match status" value="1"/>
</dbReference>
<dbReference type="Proteomes" id="UP000778578">
    <property type="component" value="Unassembled WGS sequence"/>
</dbReference>
<evidence type="ECO:0000313" key="9">
    <source>
        <dbReference type="EMBL" id="MBY8878596.1"/>
    </source>
</evidence>
<dbReference type="SUPFAM" id="SSF88659">
    <property type="entry name" value="Sigma3 and sigma4 domains of RNA polymerase sigma factors"/>
    <property type="match status" value="1"/>
</dbReference>
<dbReference type="InterPro" id="IPR013325">
    <property type="entry name" value="RNA_pol_sigma_r2"/>
</dbReference>
<keyword evidence="2" id="KW-0805">Transcription regulation</keyword>
<evidence type="ECO:0000256" key="4">
    <source>
        <dbReference type="ARBA" id="ARBA00023125"/>
    </source>
</evidence>
<dbReference type="InterPro" id="IPR007627">
    <property type="entry name" value="RNA_pol_sigma70_r2"/>
</dbReference>
<feature type="domain" description="RNA polymerase sigma factor 70 region 4 type 2" evidence="8">
    <location>
        <begin position="97"/>
        <end position="149"/>
    </location>
</feature>
<keyword evidence="3" id="KW-0731">Sigma factor</keyword>
<proteinExistence type="inferred from homology"/>
<evidence type="ECO:0000259" key="7">
    <source>
        <dbReference type="Pfam" id="PF04542"/>
    </source>
</evidence>
<dbReference type="InterPro" id="IPR014325">
    <property type="entry name" value="RNA_pol_sigma-E_actinobac"/>
</dbReference>
<accession>A0ABS7Q6W4</accession>
<dbReference type="InterPro" id="IPR013249">
    <property type="entry name" value="RNA_pol_sigma70_r4_t2"/>
</dbReference>
<evidence type="ECO:0000256" key="6">
    <source>
        <dbReference type="SAM" id="MobiDB-lite"/>
    </source>
</evidence>
<protein>
    <submittedName>
        <fullName evidence="9">SigE family RNA polymerase sigma factor</fullName>
    </submittedName>
</protein>
<keyword evidence="10" id="KW-1185">Reference proteome</keyword>
<reference evidence="9 10" key="1">
    <citation type="submission" date="2021-08" db="EMBL/GenBank/DDBJ databases">
        <title>WGS of actinomycetes from Thailand.</title>
        <authorList>
            <person name="Thawai C."/>
        </authorList>
    </citation>
    <scope>NUCLEOTIDE SEQUENCE [LARGE SCALE GENOMIC DNA]</scope>
    <source>
        <strain evidence="9 10">PLK6-54</strain>
    </source>
</reference>
<dbReference type="NCBIfam" id="TIGR02937">
    <property type="entry name" value="sigma70-ECF"/>
    <property type="match status" value="1"/>
</dbReference>
<keyword evidence="4" id="KW-0238">DNA-binding</keyword>
<evidence type="ECO:0000256" key="2">
    <source>
        <dbReference type="ARBA" id="ARBA00023015"/>
    </source>
</evidence>
<dbReference type="SUPFAM" id="SSF88946">
    <property type="entry name" value="Sigma2 domain of RNA polymerase sigma factors"/>
    <property type="match status" value="1"/>
</dbReference>
<evidence type="ECO:0000256" key="1">
    <source>
        <dbReference type="ARBA" id="ARBA00010641"/>
    </source>
</evidence>
<organism evidence="9 10">
    <name type="scientific">Actinacidiphila acidipaludis</name>
    <dbReference type="NCBI Taxonomy" id="2873382"/>
    <lineage>
        <taxon>Bacteria</taxon>
        <taxon>Bacillati</taxon>
        <taxon>Actinomycetota</taxon>
        <taxon>Actinomycetes</taxon>
        <taxon>Kitasatosporales</taxon>
        <taxon>Streptomycetaceae</taxon>
        <taxon>Actinacidiphila</taxon>
    </lineage>
</organism>
<comment type="caution">
    <text evidence="9">The sequence shown here is derived from an EMBL/GenBank/DDBJ whole genome shotgun (WGS) entry which is preliminary data.</text>
</comment>
<feature type="domain" description="RNA polymerase sigma-70 region 2" evidence="7">
    <location>
        <begin position="13"/>
        <end position="73"/>
    </location>
</feature>
<comment type="similarity">
    <text evidence="1">Belongs to the sigma-70 factor family. ECF subfamily.</text>
</comment>
<dbReference type="PANTHER" id="PTHR43133:SF50">
    <property type="entry name" value="ECF RNA POLYMERASE SIGMA FACTOR SIGM"/>
    <property type="match status" value="1"/>
</dbReference>
<evidence type="ECO:0000256" key="5">
    <source>
        <dbReference type="ARBA" id="ARBA00023163"/>
    </source>
</evidence>
<dbReference type="PANTHER" id="PTHR43133">
    <property type="entry name" value="RNA POLYMERASE ECF-TYPE SIGMA FACTO"/>
    <property type="match status" value="1"/>
</dbReference>
<dbReference type="Pfam" id="PF08281">
    <property type="entry name" value="Sigma70_r4_2"/>
    <property type="match status" value="1"/>
</dbReference>
<dbReference type="Gene3D" id="1.10.1740.10">
    <property type="match status" value="1"/>
</dbReference>
<evidence type="ECO:0000313" key="10">
    <source>
        <dbReference type="Proteomes" id="UP000778578"/>
    </source>
</evidence>